<evidence type="ECO:0000256" key="6">
    <source>
        <dbReference type="ARBA" id="ARBA00022692"/>
    </source>
</evidence>
<evidence type="ECO:0000313" key="12">
    <source>
        <dbReference type="EMBL" id="EDP42124.1"/>
    </source>
</evidence>
<gene>
    <name evidence="12" type="ORF">MGL_3373</name>
</gene>
<dbReference type="GO" id="GO:0061630">
    <property type="term" value="F:ubiquitin protein ligase activity"/>
    <property type="evidence" value="ECO:0007669"/>
    <property type="project" value="UniProtKB-EC"/>
</dbReference>
<evidence type="ECO:0000256" key="4">
    <source>
        <dbReference type="ARBA" id="ARBA00012483"/>
    </source>
</evidence>
<feature type="compositionally biased region" description="Acidic residues" evidence="10">
    <location>
        <begin position="201"/>
        <end position="212"/>
    </location>
</feature>
<feature type="compositionally biased region" description="Acidic residues" evidence="10">
    <location>
        <begin position="284"/>
        <end position="304"/>
    </location>
</feature>
<dbReference type="STRING" id="425265.A8Q8Z0"/>
<evidence type="ECO:0000256" key="10">
    <source>
        <dbReference type="SAM" id="MobiDB-lite"/>
    </source>
</evidence>
<dbReference type="Proteomes" id="UP000008837">
    <property type="component" value="Unassembled WGS sequence"/>
</dbReference>
<feature type="transmembrane region" description="Helical" evidence="11">
    <location>
        <begin position="333"/>
        <end position="354"/>
    </location>
</feature>
<dbReference type="VEuPathDB" id="FungiDB:MGL_3373"/>
<proteinExistence type="predicted"/>
<comment type="catalytic activity">
    <reaction evidence="1">
        <text>S-ubiquitinyl-[E2 ubiquitin-conjugating enzyme]-L-cysteine + [acceptor protein]-L-lysine = [E2 ubiquitin-conjugating enzyme]-L-cysteine + N(6)-ubiquitinyl-[acceptor protein]-L-lysine.</text>
        <dbReference type="EC" id="2.3.2.27"/>
    </reaction>
</comment>
<feature type="compositionally biased region" description="Acidic residues" evidence="10">
    <location>
        <begin position="247"/>
        <end position="256"/>
    </location>
</feature>
<evidence type="ECO:0000256" key="2">
    <source>
        <dbReference type="ARBA" id="ARBA00004141"/>
    </source>
</evidence>
<dbReference type="GO" id="GO:0005789">
    <property type="term" value="C:endoplasmic reticulum membrane"/>
    <property type="evidence" value="ECO:0007669"/>
    <property type="project" value="TreeGrafter"/>
</dbReference>
<feature type="transmembrane region" description="Helical" evidence="11">
    <location>
        <begin position="536"/>
        <end position="557"/>
    </location>
</feature>
<dbReference type="GO" id="GO:0036503">
    <property type="term" value="P:ERAD pathway"/>
    <property type="evidence" value="ECO:0007669"/>
    <property type="project" value="TreeGrafter"/>
</dbReference>
<keyword evidence="5" id="KW-0808">Transferase</keyword>
<feature type="transmembrane region" description="Helical" evidence="11">
    <location>
        <begin position="101"/>
        <end position="121"/>
    </location>
</feature>
<keyword evidence="6 11" id="KW-0812">Transmembrane</keyword>
<organism evidence="12 13">
    <name type="scientific">Malassezia globosa (strain ATCC MYA-4612 / CBS 7966)</name>
    <name type="common">Dandruff-associated fungus</name>
    <dbReference type="NCBI Taxonomy" id="425265"/>
    <lineage>
        <taxon>Eukaryota</taxon>
        <taxon>Fungi</taxon>
        <taxon>Dikarya</taxon>
        <taxon>Basidiomycota</taxon>
        <taxon>Ustilaginomycotina</taxon>
        <taxon>Malasseziomycetes</taxon>
        <taxon>Malasseziales</taxon>
        <taxon>Malasseziaceae</taxon>
        <taxon>Malassezia</taxon>
    </lineage>
</organism>
<evidence type="ECO:0000256" key="5">
    <source>
        <dbReference type="ARBA" id="ARBA00022679"/>
    </source>
</evidence>
<dbReference type="AlphaFoldDB" id="A8Q8Z0"/>
<feature type="compositionally biased region" description="Basic and acidic residues" evidence="10">
    <location>
        <begin position="213"/>
        <end position="233"/>
    </location>
</feature>
<dbReference type="EC" id="2.3.2.27" evidence="4"/>
<accession>A8Q8Z0</accession>
<reference evidence="12 13" key="1">
    <citation type="journal article" date="2007" name="Proc. Natl. Acad. Sci. U.S.A.">
        <title>Dandruff-associated Malassezia genomes reveal convergent and divergent virulence traits shared with plant and human fungal pathogens.</title>
        <authorList>
            <person name="Xu J."/>
            <person name="Saunders C.W."/>
            <person name="Hu P."/>
            <person name="Grant R.A."/>
            <person name="Boekhout T."/>
            <person name="Kuramae E.E."/>
            <person name="Kronstad J.W."/>
            <person name="Deangelis Y.M."/>
            <person name="Reeder N.L."/>
            <person name="Johnstone K.R."/>
            <person name="Leland M."/>
            <person name="Fieno A.M."/>
            <person name="Begley W.M."/>
            <person name="Sun Y."/>
            <person name="Lacey M.P."/>
            <person name="Chaudhary T."/>
            <person name="Keough T."/>
            <person name="Chu L."/>
            <person name="Sears R."/>
            <person name="Yuan B."/>
            <person name="Dawson T.L.Jr."/>
        </authorList>
    </citation>
    <scope>NUCLEOTIDE SEQUENCE [LARGE SCALE GENOMIC DNA]</scope>
    <source>
        <strain evidence="13">ATCC MYA-4612 / CBS 7966</strain>
    </source>
</reference>
<dbReference type="InParanoid" id="A8Q8Z0"/>
<protein>
    <recommendedName>
        <fullName evidence="4">RING-type E3 ubiquitin transferase</fullName>
        <ecNumber evidence="4">2.3.2.27</ecNumber>
    </recommendedName>
</protein>
<evidence type="ECO:0000256" key="11">
    <source>
        <dbReference type="SAM" id="Phobius"/>
    </source>
</evidence>
<feature type="transmembrane region" description="Helical" evidence="11">
    <location>
        <begin position="12"/>
        <end position="39"/>
    </location>
</feature>
<keyword evidence="13" id="KW-1185">Reference proteome</keyword>
<evidence type="ECO:0000313" key="13">
    <source>
        <dbReference type="Proteomes" id="UP000008837"/>
    </source>
</evidence>
<comment type="caution">
    <text evidence="12">The sequence shown here is derived from an EMBL/GenBank/DDBJ whole genome shotgun (WGS) entry which is preliminary data.</text>
</comment>
<evidence type="ECO:0000256" key="7">
    <source>
        <dbReference type="ARBA" id="ARBA00022786"/>
    </source>
</evidence>
<comment type="pathway">
    <text evidence="3">Protein modification; protein ubiquitination.</text>
</comment>
<feature type="compositionally biased region" description="Basic and acidic residues" evidence="10">
    <location>
        <begin position="257"/>
        <end position="269"/>
    </location>
</feature>
<dbReference type="OrthoDB" id="264354at2759"/>
<sequence>MPQGILSTWLYFRYFAWHLVVAASWLIRVAVVSVSWLIFVPYATLRIWTSYIHSCDWFAELVLQQPVASMKLKQTDIAAHSTDSAIAVVSRYIVRELTKDWPMAAGLTIFVISAFVGVFILREYIVNAEIGLNDRENDVVIERAHEDEMQQIGQEALALARERAQRMREVDVDEIVRQDEAQHGHGNVASPTNAPVSSAQSDDDEWEDEQDDAIERNHEPMVWETRMHLEPRRRSPGSLTPAAPPNEDNDEWIDEAESSHEQEHHGHESEEQDQQLAPLPAPADPDDEADENAEGDEQDDEIDDNPEHMAEDIDTLLHAIGLRGTWISLGQNLVLVQMLIIMTMSVCVAVPYGIGRVLGFRVYDMLLLPARALRIVTDPVFELMIDSMFRLLPAENMSAPPAPSVSTVQFAYLSPVRQLVTQATSAVDACTRGGYFWERALCVILGHLYILAGLKLEARFGSLLHGGSTELVGVVVKYYGTVLKCLFLMLLDLVGCPLFYGIFIDWCLMPLFEGASLATLIGYAQTAPVSFTFSHWLSGTLFMFLFAQFLSAIRSVVRPGVMCWIRDNSDPDFQPVPEAVEDKMFHPATQNGRVPV</sequence>
<keyword evidence="9 11" id="KW-0472">Membrane</keyword>
<feature type="region of interest" description="Disordered" evidence="10">
    <location>
        <begin position="180"/>
        <end position="305"/>
    </location>
</feature>
<dbReference type="RefSeq" id="XP_001729338.1">
    <property type="nucleotide sequence ID" value="XM_001729286.1"/>
</dbReference>
<evidence type="ECO:0000256" key="8">
    <source>
        <dbReference type="ARBA" id="ARBA00022989"/>
    </source>
</evidence>
<keyword evidence="7" id="KW-0833">Ubl conjugation pathway</keyword>
<dbReference type="GeneID" id="5853645"/>
<dbReference type="PANTHER" id="PTHR13145:SF0">
    <property type="entry name" value="E3 UBIQUITIN-PROTEIN LIGASE MARCHF6"/>
    <property type="match status" value="1"/>
</dbReference>
<name>A8Q8Z0_MALGO</name>
<dbReference type="PANTHER" id="PTHR13145">
    <property type="entry name" value="SSM4 PROTEIN"/>
    <property type="match status" value="1"/>
</dbReference>
<evidence type="ECO:0000256" key="9">
    <source>
        <dbReference type="ARBA" id="ARBA00023136"/>
    </source>
</evidence>
<evidence type="ECO:0000256" key="1">
    <source>
        <dbReference type="ARBA" id="ARBA00000900"/>
    </source>
</evidence>
<dbReference type="EMBL" id="AAYY01000013">
    <property type="protein sequence ID" value="EDP42124.1"/>
    <property type="molecule type" value="Genomic_DNA"/>
</dbReference>
<dbReference type="KEGG" id="mgl:MGL_3373"/>
<evidence type="ECO:0000256" key="3">
    <source>
        <dbReference type="ARBA" id="ARBA00004906"/>
    </source>
</evidence>
<keyword evidence="8 11" id="KW-1133">Transmembrane helix</keyword>
<comment type="subcellular location">
    <subcellularLocation>
        <location evidence="2">Membrane</location>
        <topology evidence="2">Multi-pass membrane protein</topology>
    </subcellularLocation>
</comment>